<proteinExistence type="predicted"/>
<dbReference type="EMBL" id="CP047267">
    <property type="protein sequence ID" value="QHF06166.1"/>
    <property type="molecule type" value="Genomic_DNA"/>
</dbReference>
<organism evidence="1 2">
    <name type="scientific">Pseudomonas syringae UB303</name>
    <dbReference type="NCBI Taxonomy" id="1357287"/>
    <lineage>
        <taxon>Bacteria</taxon>
        <taxon>Pseudomonadati</taxon>
        <taxon>Pseudomonadota</taxon>
        <taxon>Gammaproteobacteria</taxon>
        <taxon>Pseudomonadales</taxon>
        <taxon>Pseudomonadaceae</taxon>
        <taxon>Pseudomonas</taxon>
        <taxon>Pseudomonas syringae</taxon>
    </lineage>
</organism>
<dbReference type="RefSeq" id="WP_080267181.1">
    <property type="nucleotide sequence ID" value="NZ_CP047267.1"/>
</dbReference>
<name>A0AAJ4E2F1_PSESX</name>
<protein>
    <submittedName>
        <fullName evidence="1">Uncharacterized protein</fullName>
    </submittedName>
</protein>
<evidence type="ECO:0000313" key="2">
    <source>
        <dbReference type="Proteomes" id="UP000464688"/>
    </source>
</evidence>
<accession>A0AAJ4E2F1</accession>
<dbReference type="AlphaFoldDB" id="A0AAJ4E2F1"/>
<gene>
    <name evidence="1" type="ORF">N026_01100</name>
</gene>
<dbReference type="Proteomes" id="UP000464688">
    <property type="component" value="Chromosome"/>
</dbReference>
<reference evidence="1 2" key="1">
    <citation type="journal article" date="2014" name="Genome Announc.">
        <title>Draft Genome Sequences of a Phylogenetically Diverse Suite of Pseudomonas syringae Strains from Multiple Source Populations.</title>
        <authorList>
            <person name="Baltrus D.A."/>
            <person name="Yourstone S."/>
            <person name="Lind A."/>
            <person name="Guilbaud C."/>
            <person name="Sands D.C."/>
            <person name="Jones C.D."/>
            <person name="Morris C.E."/>
            <person name="Dangl J.L."/>
        </authorList>
    </citation>
    <scope>NUCLEOTIDE SEQUENCE [LARGE SCALE GENOMIC DNA]</scope>
    <source>
        <strain evidence="1 2">UB303</strain>
    </source>
</reference>
<evidence type="ECO:0000313" key="1">
    <source>
        <dbReference type="EMBL" id="QHF06166.1"/>
    </source>
</evidence>
<sequence length="161" mass="18139">MQNWVSLCRMKAGEIIDVREASVLPMEDDAYKVSEEQYLLVDASSDDTDGKLCLLSFYWAASERAFRRAYYKDVEGDDNAEGMPPPELLPVGAGSTYSQIREALDFKGSQKFMEYASYRVMSDGAFVHKSLESSSAVYYFRSPTSIDNELPYAILWKPHGG</sequence>